<accession>A0A4R2GXC4</accession>
<protein>
    <submittedName>
        <fullName evidence="1">Uncharacterized protein</fullName>
    </submittedName>
</protein>
<dbReference type="AlphaFoldDB" id="A0A4R2GXC4"/>
<dbReference type="OrthoDB" id="5197650at2"/>
<dbReference type="EMBL" id="SLWN01000021">
    <property type="protein sequence ID" value="TCO15687.1"/>
    <property type="molecule type" value="Genomic_DNA"/>
</dbReference>
<comment type="caution">
    <text evidence="1">The sequence shown here is derived from an EMBL/GenBank/DDBJ whole genome shotgun (WGS) entry which is preliminary data.</text>
</comment>
<evidence type="ECO:0000313" key="2">
    <source>
        <dbReference type="Proteomes" id="UP000294508"/>
    </source>
</evidence>
<organism evidence="1 2">
    <name type="scientific">Kribbella steppae</name>
    <dbReference type="NCBI Taxonomy" id="2512223"/>
    <lineage>
        <taxon>Bacteria</taxon>
        <taxon>Bacillati</taxon>
        <taxon>Actinomycetota</taxon>
        <taxon>Actinomycetes</taxon>
        <taxon>Propionibacteriales</taxon>
        <taxon>Kribbellaceae</taxon>
        <taxon>Kribbella</taxon>
    </lineage>
</organism>
<keyword evidence="2" id="KW-1185">Reference proteome</keyword>
<name>A0A4R2GXC4_9ACTN</name>
<dbReference type="Proteomes" id="UP000294508">
    <property type="component" value="Unassembled WGS sequence"/>
</dbReference>
<sequence length="67" mass="7359">MHPAMEGHWVLDNATADDRTRVVTVLATAPRFVLLHLLGGPYSKRREALWSGTPAAALPPRALENSR</sequence>
<reference evidence="1 2" key="1">
    <citation type="journal article" date="2015" name="Stand. Genomic Sci.">
        <title>Genomic Encyclopedia of Bacterial and Archaeal Type Strains, Phase III: the genomes of soil and plant-associated and newly described type strains.</title>
        <authorList>
            <person name="Whitman W.B."/>
            <person name="Woyke T."/>
            <person name="Klenk H.P."/>
            <person name="Zhou Y."/>
            <person name="Lilburn T.G."/>
            <person name="Beck B.J."/>
            <person name="De Vos P."/>
            <person name="Vandamme P."/>
            <person name="Eisen J.A."/>
            <person name="Garrity G."/>
            <person name="Hugenholtz P."/>
            <person name="Kyrpides N.C."/>
        </authorList>
    </citation>
    <scope>NUCLEOTIDE SEQUENCE [LARGE SCALE GENOMIC DNA]</scope>
    <source>
        <strain evidence="1 2">VKM Ac-2572</strain>
    </source>
</reference>
<proteinExistence type="predicted"/>
<evidence type="ECO:0000313" key="1">
    <source>
        <dbReference type="EMBL" id="TCO15687.1"/>
    </source>
</evidence>
<dbReference type="RefSeq" id="WP_158441504.1">
    <property type="nucleotide sequence ID" value="NZ_SLWN01000021.1"/>
</dbReference>
<gene>
    <name evidence="1" type="ORF">EV652_12160</name>
</gene>